<feature type="coiled-coil region" evidence="3">
    <location>
        <begin position="223"/>
        <end position="257"/>
    </location>
</feature>
<dbReference type="InterPro" id="IPR009449">
    <property type="entry name" value="Sec2_N"/>
</dbReference>
<evidence type="ECO:0000313" key="6">
    <source>
        <dbReference type="Proteomes" id="UP000694941"/>
    </source>
</evidence>
<sequence length="531" mass="60526">MSEINNTKEEVIFTDEGESKFKTVNLYKDKAEICFDPKLIPLVNQSYAYKSENDDILNKTSSYVELKSGSFSADTKTNMERNSQHTTGTRKSGMWRSSSDGSAKIIPESRSIDKINLTTSEKNVSRRHSESDGRAEALKARIDNKFEQLQQELQSKAKQNDILSSKTKTGEVQEDISGIDCSLSEERSLGIHISGDNHKDSDVVKCEDQVCHSSWRSRSVSVAEVKEHAYGRLREELTKAQEELKLKDEEVARLSQIRDEVGAELEELTASLFEEAHNMVREANVKHATSLKLLKEANLKNEVLQAEVQALKTLVITSTPSMPNHHLHPQLNSKNNGVKSFLRTGHKRSPSNYELASQKESPPNSPVKETPPVDSGVESLEIDPICHEEFVNWRKNPQLMKTHPFLVRVYEEDIWPCLRFANEQLAKEVLRSIEDNSIVIEDVNGKNPFPKNCCLLETPRFCKYRMKLGEGTQWYYISQLCRNRIAAVCEFFCYLRYIKQGLVKSGIHEAYWEVMRRRHLMAMTRLGLAGP</sequence>
<evidence type="ECO:0000256" key="3">
    <source>
        <dbReference type="SAM" id="Coils"/>
    </source>
</evidence>
<feature type="compositionally biased region" description="Basic and acidic residues" evidence="4">
    <location>
        <begin position="123"/>
        <end position="135"/>
    </location>
</feature>
<dbReference type="Pfam" id="PF25555">
    <property type="entry name" value="RAB3A-like_C"/>
    <property type="match status" value="1"/>
</dbReference>
<dbReference type="SUPFAM" id="SSF144284">
    <property type="entry name" value="Sec2 N-terminal region"/>
    <property type="match status" value="1"/>
</dbReference>
<dbReference type="Pfam" id="PF06428">
    <property type="entry name" value="Sec2p"/>
    <property type="match status" value="1"/>
</dbReference>
<dbReference type="RefSeq" id="XP_022253109.1">
    <property type="nucleotide sequence ID" value="XM_022397401.1"/>
</dbReference>
<evidence type="ECO:0000256" key="4">
    <source>
        <dbReference type="SAM" id="MobiDB-lite"/>
    </source>
</evidence>
<keyword evidence="6" id="KW-1185">Reference proteome</keyword>
<feature type="compositionally biased region" description="Polar residues" evidence="4">
    <location>
        <begin position="350"/>
        <end position="362"/>
    </location>
</feature>
<accession>A0ABM1TB53</accession>
<comment type="similarity">
    <text evidence="2">Belongs to the SEC2 family.</text>
</comment>
<dbReference type="CDD" id="cd21044">
    <property type="entry name" value="Rab11BD_RAB3IP_like"/>
    <property type="match status" value="1"/>
</dbReference>
<proteinExistence type="inferred from homology"/>
<feature type="compositionally biased region" description="Polar residues" evidence="4">
    <location>
        <begin position="84"/>
        <end position="101"/>
    </location>
</feature>
<evidence type="ECO:0000256" key="2">
    <source>
        <dbReference type="ARBA" id="ARBA00025794"/>
    </source>
</evidence>
<dbReference type="PANTHER" id="PTHR14430:SF0">
    <property type="entry name" value="SEC2P DOMAIN-CONTAINING PROTEIN"/>
    <property type="match status" value="1"/>
</dbReference>
<name>A0ABM1TB53_LIMPO</name>
<dbReference type="Gene3D" id="1.20.5.4880">
    <property type="match status" value="1"/>
</dbReference>
<feature type="coiled-coil region" evidence="3">
    <location>
        <begin position="135"/>
        <end position="166"/>
    </location>
</feature>
<feature type="region of interest" description="Disordered" evidence="4">
    <location>
        <begin position="74"/>
        <end position="110"/>
    </location>
</feature>
<gene>
    <name evidence="7 8 9" type="primary">LOC106469003</name>
</gene>
<dbReference type="GeneID" id="106469003"/>
<feature type="region of interest" description="Disordered" evidence="4">
    <location>
        <begin position="321"/>
        <end position="376"/>
    </location>
</feature>
<reference evidence="7 8" key="1">
    <citation type="submission" date="2025-05" db="UniProtKB">
        <authorList>
            <consortium name="RefSeq"/>
        </authorList>
    </citation>
    <scope>IDENTIFICATION</scope>
    <source>
        <tissue evidence="7 8">Muscle</tissue>
    </source>
</reference>
<organism evidence="6 9">
    <name type="scientific">Limulus polyphemus</name>
    <name type="common">Atlantic horseshoe crab</name>
    <dbReference type="NCBI Taxonomy" id="6850"/>
    <lineage>
        <taxon>Eukaryota</taxon>
        <taxon>Metazoa</taxon>
        <taxon>Ecdysozoa</taxon>
        <taxon>Arthropoda</taxon>
        <taxon>Chelicerata</taxon>
        <taxon>Merostomata</taxon>
        <taxon>Xiphosura</taxon>
        <taxon>Limulidae</taxon>
        <taxon>Limulus</taxon>
    </lineage>
</organism>
<evidence type="ECO:0000313" key="7">
    <source>
        <dbReference type="RefSeq" id="XP_022253107.1"/>
    </source>
</evidence>
<keyword evidence="1 3" id="KW-0175">Coiled coil</keyword>
<evidence type="ECO:0000259" key="5">
    <source>
        <dbReference type="Pfam" id="PF06428"/>
    </source>
</evidence>
<evidence type="ECO:0000313" key="9">
    <source>
        <dbReference type="RefSeq" id="XP_022253109.1"/>
    </source>
</evidence>
<feature type="domain" description="GDP/GTP exchange factor Sec2 N-terminal" evidence="5">
    <location>
        <begin position="225"/>
        <end position="314"/>
    </location>
</feature>
<evidence type="ECO:0000313" key="8">
    <source>
        <dbReference type="RefSeq" id="XP_022253108.1"/>
    </source>
</evidence>
<dbReference type="PANTHER" id="PTHR14430">
    <property type="entry name" value="RABIN3-RELATED"/>
    <property type="match status" value="1"/>
</dbReference>
<feature type="region of interest" description="Disordered" evidence="4">
    <location>
        <begin position="116"/>
        <end position="135"/>
    </location>
</feature>
<protein>
    <submittedName>
        <fullName evidence="7 8">Guanine nucleotide exchange factor for Rab-3A-like isoform X1</fullName>
    </submittedName>
</protein>
<dbReference type="InterPro" id="IPR040351">
    <property type="entry name" value="RAB3IL/RAB3IP/Sec2"/>
</dbReference>
<dbReference type="RefSeq" id="XP_022253107.1">
    <property type="nucleotide sequence ID" value="XM_022397399.1"/>
</dbReference>
<dbReference type="RefSeq" id="XP_022253108.1">
    <property type="nucleotide sequence ID" value="XM_022397400.1"/>
</dbReference>
<dbReference type="Proteomes" id="UP000694941">
    <property type="component" value="Unplaced"/>
</dbReference>
<evidence type="ECO:0000256" key="1">
    <source>
        <dbReference type="ARBA" id="ARBA00023054"/>
    </source>
</evidence>